<dbReference type="InterPro" id="IPR036770">
    <property type="entry name" value="Ankyrin_rpt-contain_sf"/>
</dbReference>
<dbReference type="SMART" id="SM00248">
    <property type="entry name" value="ANK"/>
    <property type="match status" value="9"/>
</dbReference>
<evidence type="ECO:0000256" key="1">
    <source>
        <dbReference type="ARBA" id="ARBA00022737"/>
    </source>
</evidence>
<dbReference type="PANTHER" id="PTHR24198">
    <property type="entry name" value="ANKYRIN REPEAT AND PROTEIN KINASE DOMAIN-CONTAINING PROTEIN"/>
    <property type="match status" value="1"/>
</dbReference>
<feature type="compositionally biased region" description="Basic and acidic residues" evidence="5">
    <location>
        <begin position="638"/>
        <end position="648"/>
    </location>
</feature>
<feature type="region of interest" description="Disordered" evidence="5">
    <location>
        <begin position="583"/>
        <end position="719"/>
    </location>
</feature>
<feature type="region of interest" description="Disordered" evidence="5">
    <location>
        <begin position="860"/>
        <end position="943"/>
    </location>
</feature>
<evidence type="ECO:0000256" key="3">
    <source>
        <dbReference type="PROSITE-ProRule" id="PRU00023"/>
    </source>
</evidence>
<feature type="region of interest" description="Disordered" evidence="5">
    <location>
        <begin position="508"/>
        <end position="538"/>
    </location>
</feature>
<feature type="region of interest" description="Disordered" evidence="5">
    <location>
        <begin position="771"/>
        <end position="829"/>
    </location>
</feature>
<proteinExistence type="predicted"/>
<reference evidence="6" key="1">
    <citation type="submission" date="2019-05" db="EMBL/GenBank/DDBJ databases">
        <title>Annotation for the trematode Fasciolopsis buski.</title>
        <authorList>
            <person name="Choi Y.-J."/>
        </authorList>
    </citation>
    <scope>NUCLEOTIDE SEQUENCE</scope>
    <source>
        <strain evidence="6">HT</strain>
        <tissue evidence="6">Whole worm</tissue>
    </source>
</reference>
<name>A0A8E0RXR8_9TREM</name>
<feature type="compositionally biased region" description="Basic and acidic residues" evidence="5">
    <location>
        <begin position="929"/>
        <end position="943"/>
    </location>
</feature>
<feature type="repeat" description="ANK" evidence="3">
    <location>
        <begin position="298"/>
        <end position="330"/>
    </location>
</feature>
<dbReference type="PROSITE" id="PS50297">
    <property type="entry name" value="ANK_REP_REGION"/>
    <property type="match status" value="3"/>
</dbReference>
<keyword evidence="4" id="KW-0175">Coiled coil</keyword>
<dbReference type="EMBL" id="LUCM01006628">
    <property type="protein sequence ID" value="KAA0191012.1"/>
    <property type="molecule type" value="Genomic_DNA"/>
</dbReference>
<evidence type="ECO:0000313" key="6">
    <source>
        <dbReference type="EMBL" id="KAA0191012.1"/>
    </source>
</evidence>
<feature type="compositionally biased region" description="Polar residues" evidence="5">
    <location>
        <begin position="909"/>
        <end position="926"/>
    </location>
</feature>
<evidence type="ECO:0000313" key="7">
    <source>
        <dbReference type="Proteomes" id="UP000728185"/>
    </source>
</evidence>
<dbReference type="SUPFAM" id="SSF48403">
    <property type="entry name" value="Ankyrin repeat"/>
    <property type="match status" value="2"/>
</dbReference>
<keyword evidence="2 3" id="KW-0040">ANK repeat</keyword>
<dbReference type="AlphaFoldDB" id="A0A8E0RXR8"/>
<dbReference type="InterPro" id="IPR002110">
    <property type="entry name" value="Ankyrin_rpt"/>
</dbReference>
<evidence type="ECO:0000256" key="2">
    <source>
        <dbReference type="ARBA" id="ARBA00023043"/>
    </source>
</evidence>
<feature type="compositionally biased region" description="Polar residues" evidence="5">
    <location>
        <begin position="804"/>
        <end position="824"/>
    </location>
</feature>
<dbReference type="Pfam" id="PF12796">
    <property type="entry name" value="Ank_2"/>
    <property type="match status" value="3"/>
</dbReference>
<feature type="compositionally biased region" description="Polar residues" evidence="5">
    <location>
        <begin position="590"/>
        <end position="608"/>
    </location>
</feature>
<feature type="repeat" description="ANK" evidence="3">
    <location>
        <begin position="253"/>
        <end position="285"/>
    </location>
</feature>
<evidence type="ECO:0000256" key="4">
    <source>
        <dbReference type="SAM" id="Coils"/>
    </source>
</evidence>
<feature type="compositionally biased region" description="Low complexity" evidence="5">
    <location>
        <begin position="659"/>
        <end position="675"/>
    </location>
</feature>
<dbReference type="Gene3D" id="1.25.40.20">
    <property type="entry name" value="Ankyrin repeat-containing domain"/>
    <property type="match status" value="4"/>
</dbReference>
<organism evidence="6 7">
    <name type="scientific">Fasciolopsis buskii</name>
    <dbReference type="NCBI Taxonomy" id="27845"/>
    <lineage>
        <taxon>Eukaryota</taxon>
        <taxon>Metazoa</taxon>
        <taxon>Spiralia</taxon>
        <taxon>Lophotrochozoa</taxon>
        <taxon>Platyhelminthes</taxon>
        <taxon>Trematoda</taxon>
        <taxon>Digenea</taxon>
        <taxon>Plagiorchiida</taxon>
        <taxon>Echinostomata</taxon>
        <taxon>Echinostomatoidea</taxon>
        <taxon>Fasciolidae</taxon>
        <taxon>Fasciolopsis</taxon>
    </lineage>
</organism>
<sequence>MGTSTPEGNTSYDEQVSSVLDACDRGDVKRLGEFIISGGELNDLVDKRGRNALHHCVKRLDEKIPEAPKNLFEQLDRIKCARIIVKTDSAFLSQLDLEGNSPIHLAVLNNDMEFVRAMQEFRPPLEVKTRASSSKGITSESQLPTAIGGRTVIHLAVLYGYAELLDSLLEMDVTECINELDEQGATALHYAVQLPRNLATTVIESLIKRGKADLNAADSHGRTALSWAATIGAHEAVTELLQLGAKLNIADECGLTPLHCAASRGNRDIVQSMLNWISVANLDDRSKMSAFRDVPDKDGCTPIFYSVTMGHPEVTKCLLEYGANVQVQDVKGRSLAHCLARLGAVCADKTDEKVDRTKENAKKLTVQMSDLLAAGLNPWITTNTGAAPLHEACLLRNVPFVRELSKQTSFAPNVDTRDAYGHTALHLVVAASWSSDAAGLELCEILLQNGASVNASTLLPQGGAVTSLDLAIMNEKEENVRCGKLRVLLEAHGGKRFDQLCRFTKGETSDPYAKGTHTEVQDPPTKGTSGRKAPVERKANRILVKSASTMTPEFLDVVDEVTYHNRSRPVRKSGSRVLVDAEANHEGKTHATSVQNSRSSQTDKSNLGFTEHNKTGSWQHASNENSRPTQIEIGTQYDESRSKGRIQEKAPASVCSQISKTSSLSKLSTNSSSTSVRVDTPSSSATEPDKCERMVQRAKSKNREHGKASRSKGNTPYSQAYLERELPGILQRYLSHDEFAVSPMTGRSRMPKPTLSPYLIPLVPRTNPLTSFPRKSAIKSSGPIHSRSPRREPLTVRNADRANPQRTRFQSAQQKPWNTGSSCPSLHRDGSAPNLLVSYPPNRKAVQKILSQCLNNTAVDGKKSVSKDRPKTTEKRKVQKIHRNGHCLTRSAMGGEISPIGIKDDLDNNVHSSESGCLSRQSSVGRKQSAKDSRLRRSESRNR</sequence>
<dbReference type="PANTHER" id="PTHR24198:SF165">
    <property type="entry name" value="ANKYRIN REPEAT-CONTAINING PROTEIN-RELATED"/>
    <property type="match status" value="1"/>
</dbReference>
<feature type="coiled-coil region" evidence="4">
    <location>
        <begin position="347"/>
        <end position="374"/>
    </location>
</feature>
<feature type="compositionally biased region" description="Basic and acidic residues" evidence="5">
    <location>
        <begin position="860"/>
        <end position="876"/>
    </location>
</feature>
<gene>
    <name evidence="6" type="ORF">FBUS_06667</name>
</gene>
<dbReference type="PROSITE" id="PS50088">
    <property type="entry name" value="ANK_REPEAT"/>
    <property type="match status" value="5"/>
</dbReference>
<feature type="compositionally biased region" description="Basic and acidic residues" evidence="5">
    <location>
        <begin position="789"/>
        <end position="800"/>
    </location>
</feature>
<feature type="compositionally biased region" description="Polar residues" evidence="5">
    <location>
        <begin position="615"/>
        <end position="633"/>
    </location>
</feature>
<accession>A0A8E0RXR8</accession>
<feature type="compositionally biased region" description="Polar residues" evidence="5">
    <location>
        <begin position="676"/>
        <end position="686"/>
    </location>
</feature>
<keyword evidence="7" id="KW-1185">Reference proteome</keyword>
<protein>
    <submittedName>
        <fullName evidence="6">Inversin-A</fullName>
    </submittedName>
</protein>
<keyword evidence="1" id="KW-0677">Repeat</keyword>
<feature type="repeat" description="ANK" evidence="3">
    <location>
        <begin position="98"/>
        <end position="130"/>
    </location>
</feature>
<comment type="caution">
    <text evidence="6">The sequence shown here is derived from an EMBL/GenBank/DDBJ whole genome shotgun (WGS) entry which is preliminary data.</text>
</comment>
<dbReference type="PRINTS" id="PR01415">
    <property type="entry name" value="ANKYRIN"/>
</dbReference>
<dbReference type="OrthoDB" id="10258888at2759"/>
<feature type="compositionally biased region" description="Basic and acidic residues" evidence="5">
    <location>
        <begin position="687"/>
        <end position="707"/>
    </location>
</feature>
<feature type="repeat" description="ANK" evidence="3">
    <location>
        <begin position="220"/>
        <end position="252"/>
    </location>
</feature>
<evidence type="ECO:0000256" key="5">
    <source>
        <dbReference type="SAM" id="MobiDB-lite"/>
    </source>
</evidence>
<dbReference type="Proteomes" id="UP000728185">
    <property type="component" value="Unassembled WGS sequence"/>
</dbReference>
<feature type="repeat" description="ANK" evidence="3">
    <location>
        <begin position="420"/>
        <end position="458"/>
    </location>
</feature>